<evidence type="ECO:0000256" key="2">
    <source>
        <dbReference type="SAM" id="SignalP"/>
    </source>
</evidence>
<keyword evidence="1" id="KW-0802">TPR repeat</keyword>
<organism evidence="3 4">
    <name type="scientific">Nocardioides terrae</name>
    <dbReference type="NCBI Taxonomy" id="574651"/>
    <lineage>
        <taxon>Bacteria</taxon>
        <taxon>Bacillati</taxon>
        <taxon>Actinomycetota</taxon>
        <taxon>Actinomycetes</taxon>
        <taxon>Propionibacteriales</taxon>
        <taxon>Nocardioidaceae</taxon>
        <taxon>Nocardioides</taxon>
    </lineage>
</organism>
<protein>
    <submittedName>
        <fullName evidence="3">Tetratricopeptide repeat-containing protein</fullName>
    </submittedName>
</protein>
<dbReference type="InterPro" id="IPR052943">
    <property type="entry name" value="TMTC_O-mannosyl-trnsfr"/>
</dbReference>
<name>A0A1I1P0Z8_9ACTN</name>
<dbReference type="Pfam" id="PF13432">
    <property type="entry name" value="TPR_16"/>
    <property type="match status" value="1"/>
</dbReference>
<dbReference type="SMART" id="SM00028">
    <property type="entry name" value="TPR"/>
    <property type="match status" value="4"/>
</dbReference>
<dbReference type="SUPFAM" id="SSF48452">
    <property type="entry name" value="TPR-like"/>
    <property type="match status" value="1"/>
</dbReference>
<dbReference type="InterPro" id="IPR011990">
    <property type="entry name" value="TPR-like_helical_dom_sf"/>
</dbReference>
<dbReference type="Proteomes" id="UP000198832">
    <property type="component" value="Unassembled WGS sequence"/>
</dbReference>
<feature type="signal peptide" evidence="2">
    <location>
        <begin position="1"/>
        <end position="21"/>
    </location>
</feature>
<keyword evidence="2" id="KW-0732">Signal</keyword>
<reference evidence="3 4" key="1">
    <citation type="submission" date="2016-10" db="EMBL/GenBank/DDBJ databases">
        <authorList>
            <person name="de Groot N.N."/>
        </authorList>
    </citation>
    <scope>NUCLEOTIDE SEQUENCE [LARGE SCALE GENOMIC DNA]</scope>
    <source>
        <strain evidence="3 4">CGMCC 1.7056</strain>
    </source>
</reference>
<dbReference type="STRING" id="574651.SAMN04487968_12413"/>
<proteinExistence type="predicted"/>
<evidence type="ECO:0000313" key="4">
    <source>
        <dbReference type="Proteomes" id="UP000198832"/>
    </source>
</evidence>
<feature type="chain" id="PRO_5038414344" evidence="2">
    <location>
        <begin position="22"/>
        <end position="182"/>
    </location>
</feature>
<dbReference type="PANTHER" id="PTHR44809">
    <property type="match status" value="1"/>
</dbReference>
<dbReference type="Gene3D" id="1.25.40.10">
    <property type="entry name" value="Tetratricopeptide repeat domain"/>
    <property type="match status" value="2"/>
</dbReference>
<feature type="repeat" description="TPR" evidence="1">
    <location>
        <begin position="72"/>
        <end position="105"/>
    </location>
</feature>
<dbReference type="PANTHER" id="PTHR44809:SF1">
    <property type="entry name" value="PROTEIN O-MANNOSYL-TRANSFERASE TMTC1"/>
    <property type="match status" value="1"/>
</dbReference>
<gene>
    <name evidence="3" type="ORF">SAMN04487968_12413</name>
</gene>
<evidence type="ECO:0000313" key="3">
    <source>
        <dbReference type="EMBL" id="SFD03405.1"/>
    </source>
</evidence>
<dbReference type="EMBL" id="FOLB01000024">
    <property type="protein sequence ID" value="SFD03405.1"/>
    <property type="molecule type" value="Genomic_DNA"/>
</dbReference>
<dbReference type="Pfam" id="PF14559">
    <property type="entry name" value="TPR_19"/>
    <property type="match status" value="1"/>
</dbReference>
<feature type="repeat" description="TPR" evidence="1">
    <location>
        <begin position="38"/>
        <end position="71"/>
    </location>
</feature>
<accession>A0A1I1P0Z8</accession>
<keyword evidence="4" id="KW-1185">Reference proteome</keyword>
<dbReference type="InterPro" id="IPR019734">
    <property type="entry name" value="TPR_rpt"/>
</dbReference>
<evidence type="ECO:0000256" key="1">
    <source>
        <dbReference type="PROSITE-ProRule" id="PRU00339"/>
    </source>
</evidence>
<dbReference type="PROSITE" id="PS51257">
    <property type="entry name" value="PROKAR_LIPOPROTEIN"/>
    <property type="match status" value="1"/>
</dbReference>
<dbReference type="AlphaFoldDB" id="A0A1I1P0Z8"/>
<sequence>MLRRLFASVALLVLVSTGLTACGDDEGDKKSSADAKAAAKLVKKGLDQLADGDPDAATTTFDKALDLDPKNAYAHYNLGYLAQQAGDDDAAGKEYDDALAALPTLTSALYNKAILLEDDDLDQAVALYRKALTSDPDNAAAHMRLGFALVHLGQKDEGAAELAQGLRLDPSMKSVPAPTYAD</sequence>
<dbReference type="RefSeq" id="WP_175507753.1">
    <property type="nucleotide sequence ID" value="NZ_FOLB01000024.1"/>
</dbReference>
<dbReference type="PROSITE" id="PS50005">
    <property type="entry name" value="TPR"/>
    <property type="match status" value="2"/>
</dbReference>